<dbReference type="EMBL" id="JAOWLA010000001">
    <property type="protein sequence ID" value="MCV2863306.1"/>
    <property type="molecule type" value="Genomic_DNA"/>
</dbReference>
<dbReference type="Gene3D" id="3.40.50.300">
    <property type="entry name" value="P-loop containing nucleotide triphosphate hydrolases"/>
    <property type="match status" value="1"/>
</dbReference>
<dbReference type="InterPro" id="IPR052026">
    <property type="entry name" value="ExeA_AAA_ATPase_DNA-bind"/>
</dbReference>
<dbReference type="PANTHER" id="PTHR35894:SF1">
    <property type="entry name" value="PHOSPHORIBULOKINASE _ URIDINE KINASE FAMILY"/>
    <property type="match status" value="1"/>
</dbReference>
<dbReference type="SMART" id="SM00382">
    <property type="entry name" value="AAA"/>
    <property type="match status" value="1"/>
</dbReference>
<evidence type="ECO:0000313" key="2">
    <source>
        <dbReference type="EMBL" id="MCV2863306.1"/>
    </source>
</evidence>
<dbReference type="Proteomes" id="UP001652503">
    <property type="component" value="Unassembled WGS sequence"/>
</dbReference>
<reference evidence="2 3" key="1">
    <citation type="submission" date="2022-10" db="EMBL/GenBank/DDBJ databases">
        <title>Defluviimonas sp. nov., isolated from ocean surface water.</title>
        <authorList>
            <person name="He W."/>
            <person name="Wang L."/>
            <person name="Zhang D.-F."/>
        </authorList>
    </citation>
    <scope>NUCLEOTIDE SEQUENCE [LARGE SCALE GENOMIC DNA]</scope>
    <source>
        <strain evidence="2 3">WL0075</strain>
    </source>
</reference>
<feature type="domain" description="AAA+ ATPase" evidence="1">
    <location>
        <begin position="55"/>
        <end position="206"/>
    </location>
</feature>
<evidence type="ECO:0000313" key="3">
    <source>
        <dbReference type="Proteomes" id="UP001652503"/>
    </source>
</evidence>
<dbReference type="Pfam" id="PF13401">
    <property type="entry name" value="AAA_22"/>
    <property type="match status" value="1"/>
</dbReference>
<evidence type="ECO:0000259" key="1">
    <source>
        <dbReference type="SMART" id="SM00382"/>
    </source>
</evidence>
<organism evidence="2 3">
    <name type="scientific">Albidovulum sediminicola</name>
    <dbReference type="NCBI Taxonomy" id="2984331"/>
    <lineage>
        <taxon>Bacteria</taxon>
        <taxon>Pseudomonadati</taxon>
        <taxon>Pseudomonadota</taxon>
        <taxon>Alphaproteobacteria</taxon>
        <taxon>Rhodobacterales</taxon>
        <taxon>Paracoccaceae</taxon>
        <taxon>Albidovulum</taxon>
    </lineage>
</organism>
<dbReference type="InterPro" id="IPR049945">
    <property type="entry name" value="AAA_22"/>
</dbReference>
<proteinExistence type="predicted"/>
<accession>A0ABT2YWQ1</accession>
<comment type="caution">
    <text evidence="2">The sequence shown here is derived from an EMBL/GenBank/DDBJ whole genome shotgun (WGS) entry which is preliminary data.</text>
</comment>
<sequence>MTGSNADDGHAIGFYLDFFGFRERPFTLVPDPDFLYWSPQHRRAYSVLEFGIMSRAPITLVTGGVGCGKTTLLRELLRQFESRATVGLISNAQGGRGELIQWVLNALGVRFDPSEGYVQMFQRLQDFLIEEYAAGRRAVLIFDEAQNLSRESLEELRMLTNINTGKDEVIQLVLVGQPELREMVLDPALRQLAQRIAASFHLKPLDEEGAGELIAHRLISAGGTGKEITHQAIRRIFAVTHGVPRLMNQLCDMALLYAWTTDNHRVDEHVVQSVLDDGVFFAAQIQAEDEKRR</sequence>
<keyword evidence="3" id="KW-1185">Reference proteome</keyword>
<name>A0ABT2YWQ1_9RHOB</name>
<protein>
    <submittedName>
        <fullName evidence="2">AAA family ATPase</fullName>
    </submittedName>
</protein>
<gene>
    <name evidence="2" type="ORF">OE647_00975</name>
</gene>
<dbReference type="SUPFAM" id="SSF52540">
    <property type="entry name" value="P-loop containing nucleoside triphosphate hydrolases"/>
    <property type="match status" value="1"/>
</dbReference>
<dbReference type="InterPro" id="IPR027417">
    <property type="entry name" value="P-loop_NTPase"/>
</dbReference>
<dbReference type="InterPro" id="IPR003593">
    <property type="entry name" value="AAA+_ATPase"/>
</dbReference>
<dbReference type="PANTHER" id="PTHR35894">
    <property type="entry name" value="GENERAL SECRETION PATHWAY PROTEIN A-RELATED"/>
    <property type="match status" value="1"/>
</dbReference>